<dbReference type="Proteomes" id="UP001172386">
    <property type="component" value="Unassembled WGS sequence"/>
</dbReference>
<reference evidence="1" key="1">
    <citation type="submission" date="2022-10" db="EMBL/GenBank/DDBJ databases">
        <title>Culturing micro-colonial fungi from biological soil crusts in the Mojave desert and describing Neophaeococcomyces mojavensis, and introducing the new genera and species Taxawa tesnikishii.</title>
        <authorList>
            <person name="Kurbessoian T."/>
            <person name="Stajich J.E."/>
        </authorList>
    </citation>
    <scope>NUCLEOTIDE SEQUENCE</scope>
    <source>
        <strain evidence="1">JES_112</strain>
    </source>
</reference>
<keyword evidence="1" id="KW-0687">Ribonucleoprotein</keyword>
<sequence>MHAARYVRRRPQLAPVDLCTAFCSLYIAARGLSTTAVHRAAGGSNNATPNPQHSAVPDPPKKGTDATSDKNGKLAPSTPALQIDRREAARQRAKYALAEQKVKAQAPPQQGGLASDSIFADEHLPTQGEGAAAEGIKYSDVALSTRSPQQMAARLNPNPDARARWQRKMVIRSIRRGGRLTREMQIARTERSHTSKSRFFKTSVKKLAPLARQIAGKSLDEAILQMRFSHKRAAVEVQKHLIQARNEAIVMRGMGIPDPNQPRPTSAGSEGSKLSVEDRIRAAVKNSQAPISPPPPITEQTVHAGLTQSTPVIERQTPELTSPAETVPLPSQTPSKSLKANTEPNSTDMYIAQAWVNRGPYGAAPDYRARGRVFTMRLPHTGISVMLKEEKTRTREKAEKEMKAIRKRLSGKVWTQLPDRPIVRQSQHVLW</sequence>
<evidence type="ECO:0000313" key="1">
    <source>
        <dbReference type="EMBL" id="KAJ9655634.1"/>
    </source>
</evidence>
<protein>
    <submittedName>
        <fullName evidence="1">39S ribosomal protein L22, mitochondrial</fullName>
    </submittedName>
</protein>
<dbReference type="EMBL" id="JAPDRQ010000092">
    <property type="protein sequence ID" value="KAJ9655634.1"/>
    <property type="molecule type" value="Genomic_DNA"/>
</dbReference>
<comment type="caution">
    <text evidence="1">The sequence shown here is derived from an EMBL/GenBank/DDBJ whole genome shotgun (WGS) entry which is preliminary data.</text>
</comment>
<keyword evidence="2" id="KW-1185">Reference proteome</keyword>
<accession>A0ACC3A5C5</accession>
<keyword evidence="1" id="KW-0689">Ribosomal protein</keyword>
<name>A0ACC3A5C5_9EURO</name>
<evidence type="ECO:0000313" key="2">
    <source>
        <dbReference type="Proteomes" id="UP001172386"/>
    </source>
</evidence>
<organism evidence="1 2">
    <name type="scientific">Neophaeococcomyces mojaviensis</name>
    <dbReference type="NCBI Taxonomy" id="3383035"/>
    <lineage>
        <taxon>Eukaryota</taxon>
        <taxon>Fungi</taxon>
        <taxon>Dikarya</taxon>
        <taxon>Ascomycota</taxon>
        <taxon>Pezizomycotina</taxon>
        <taxon>Eurotiomycetes</taxon>
        <taxon>Chaetothyriomycetidae</taxon>
        <taxon>Chaetothyriales</taxon>
        <taxon>Chaetothyriales incertae sedis</taxon>
        <taxon>Neophaeococcomyces</taxon>
    </lineage>
</organism>
<gene>
    <name evidence="1" type="primary">mrpl22</name>
    <name evidence="1" type="ORF">H2198_005532</name>
</gene>
<proteinExistence type="predicted"/>